<feature type="transmembrane region" description="Helical" evidence="1">
    <location>
        <begin position="48"/>
        <end position="66"/>
    </location>
</feature>
<organism evidence="2 3">
    <name type="scientific">Nocardioides turkmenicus</name>
    <dbReference type="NCBI Taxonomy" id="2711220"/>
    <lineage>
        <taxon>Bacteria</taxon>
        <taxon>Bacillati</taxon>
        <taxon>Actinomycetota</taxon>
        <taxon>Actinomycetes</taxon>
        <taxon>Propionibacteriales</taxon>
        <taxon>Nocardioidaceae</taxon>
        <taxon>Nocardioides</taxon>
    </lineage>
</organism>
<dbReference type="Proteomes" id="UP000483261">
    <property type="component" value="Unassembled WGS sequence"/>
</dbReference>
<keyword evidence="2" id="KW-0132">Cell division</keyword>
<sequence length="177" mass="18395">MSATMSGVDLRVVRPTRGSVWLALLAAVEITTGSSLAHLAGGGELPDALWLVATGFAAFGTGVVVLQRRVGIALGAVLAGATQLGMHEAFEAYAAPAAHAHTSGTGDTSMLVAHAAAAVLTVVVWMLHRRAWQVISRVLTTPRTPIPLRSLPLTQAIVLRNHLWTYVAAGRGPPVLA</sequence>
<keyword evidence="1" id="KW-0812">Transmembrane</keyword>
<reference evidence="2 3" key="1">
    <citation type="submission" date="2020-02" db="EMBL/GenBank/DDBJ databases">
        <title>Whole-genome analyses of novel actinobacteria.</title>
        <authorList>
            <person name="Sahin N."/>
        </authorList>
    </citation>
    <scope>NUCLEOTIDE SEQUENCE [LARGE SCALE GENOMIC DNA]</scope>
    <source>
        <strain evidence="2 3">KC13</strain>
    </source>
</reference>
<accession>A0A6M1RC48</accession>
<feature type="transmembrane region" description="Helical" evidence="1">
    <location>
        <begin position="20"/>
        <end position="42"/>
    </location>
</feature>
<gene>
    <name evidence="2" type="ORF">G5C66_14485</name>
</gene>
<keyword evidence="1" id="KW-0472">Membrane</keyword>
<dbReference type="EMBL" id="JAALAA010000011">
    <property type="protein sequence ID" value="NGN93947.1"/>
    <property type="molecule type" value="Genomic_DNA"/>
</dbReference>
<feature type="transmembrane region" description="Helical" evidence="1">
    <location>
        <begin position="110"/>
        <end position="127"/>
    </location>
</feature>
<feature type="transmembrane region" description="Helical" evidence="1">
    <location>
        <begin position="73"/>
        <end position="90"/>
    </location>
</feature>
<keyword evidence="3" id="KW-1185">Reference proteome</keyword>
<dbReference type="GO" id="GO:0051301">
    <property type="term" value="P:cell division"/>
    <property type="evidence" value="ECO:0007669"/>
    <property type="project" value="UniProtKB-KW"/>
</dbReference>
<keyword evidence="1" id="KW-1133">Transmembrane helix</keyword>
<name>A0A6M1RC48_9ACTN</name>
<protein>
    <submittedName>
        <fullName evidence="2">Cell division protein FtsQ</fullName>
    </submittedName>
</protein>
<keyword evidence="2" id="KW-0131">Cell cycle</keyword>
<evidence type="ECO:0000313" key="2">
    <source>
        <dbReference type="EMBL" id="NGN93947.1"/>
    </source>
</evidence>
<evidence type="ECO:0000256" key="1">
    <source>
        <dbReference type="SAM" id="Phobius"/>
    </source>
</evidence>
<comment type="caution">
    <text evidence="2">The sequence shown here is derived from an EMBL/GenBank/DDBJ whole genome shotgun (WGS) entry which is preliminary data.</text>
</comment>
<proteinExistence type="predicted"/>
<evidence type="ECO:0000313" key="3">
    <source>
        <dbReference type="Proteomes" id="UP000483261"/>
    </source>
</evidence>
<dbReference type="AlphaFoldDB" id="A0A6M1RC48"/>